<name>A0A0A9A0Q2_ARUDO</name>
<reference evidence="1" key="1">
    <citation type="submission" date="2014-09" db="EMBL/GenBank/DDBJ databases">
        <authorList>
            <person name="Magalhaes I.L.F."/>
            <person name="Oliveira U."/>
            <person name="Santos F.R."/>
            <person name="Vidigal T.H.D.A."/>
            <person name="Brescovit A.D."/>
            <person name="Santos A.J."/>
        </authorList>
    </citation>
    <scope>NUCLEOTIDE SEQUENCE</scope>
    <source>
        <tissue evidence="1">Shoot tissue taken approximately 20 cm above the soil surface</tissue>
    </source>
</reference>
<reference evidence="1" key="2">
    <citation type="journal article" date="2015" name="Data Brief">
        <title>Shoot transcriptome of the giant reed, Arundo donax.</title>
        <authorList>
            <person name="Barrero R.A."/>
            <person name="Guerrero F.D."/>
            <person name="Moolhuijzen P."/>
            <person name="Goolsby J.A."/>
            <person name="Tidwell J."/>
            <person name="Bellgard S.E."/>
            <person name="Bellgard M.I."/>
        </authorList>
    </citation>
    <scope>NUCLEOTIDE SEQUENCE</scope>
    <source>
        <tissue evidence="1">Shoot tissue taken approximately 20 cm above the soil surface</tissue>
    </source>
</reference>
<protein>
    <submittedName>
        <fullName evidence="1">Uncharacterized protein</fullName>
    </submittedName>
</protein>
<evidence type="ECO:0000313" key="1">
    <source>
        <dbReference type="EMBL" id="JAD45239.1"/>
    </source>
</evidence>
<accession>A0A0A9A0Q2</accession>
<dbReference type="AlphaFoldDB" id="A0A0A9A0Q2"/>
<sequence>MLGCPTAEAGMAPATAGSVKAVRL</sequence>
<dbReference type="EMBL" id="GBRH01252656">
    <property type="protein sequence ID" value="JAD45239.1"/>
    <property type="molecule type" value="Transcribed_RNA"/>
</dbReference>
<proteinExistence type="predicted"/>
<organism evidence="1">
    <name type="scientific">Arundo donax</name>
    <name type="common">Giant reed</name>
    <name type="synonym">Donax arundinaceus</name>
    <dbReference type="NCBI Taxonomy" id="35708"/>
    <lineage>
        <taxon>Eukaryota</taxon>
        <taxon>Viridiplantae</taxon>
        <taxon>Streptophyta</taxon>
        <taxon>Embryophyta</taxon>
        <taxon>Tracheophyta</taxon>
        <taxon>Spermatophyta</taxon>
        <taxon>Magnoliopsida</taxon>
        <taxon>Liliopsida</taxon>
        <taxon>Poales</taxon>
        <taxon>Poaceae</taxon>
        <taxon>PACMAD clade</taxon>
        <taxon>Arundinoideae</taxon>
        <taxon>Arundineae</taxon>
        <taxon>Arundo</taxon>
    </lineage>
</organism>